<dbReference type="GO" id="GO:0000716">
    <property type="term" value="P:transcription-coupled nucleotide-excision repair, DNA damage recognition"/>
    <property type="evidence" value="ECO:0007669"/>
    <property type="project" value="UniProtKB-UniRule"/>
</dbReference>
<evidence type="ECO:0000259" key="14">
    <source>
        <dbReference type="PROSITE" id="PS51192"/>
    </source>
</evidence>
<evidence type="ECO:0000313" key="17">
    <source>
        <dbReference type="Proteomes" id="UP000198356"/>
    </source>
</evidence>
<evidence type="ECO:0000256" key="6">
    <source>
        <dbReference type="ARBA" id="ARBA00022806"/>
    </source>
</evidence>
<comment type="similarity">
    <text evidence="11 13">In the C-terminal section; belongs to the helicase family. RecG subfamily.</text>
</comment>
<dbReference type="AlphaFoldDB" id="A0A239D0M8"/>
<dbReference type="EC" id="3.6.4.-" evidence="13"/>
<dbReference type="CDD" id="cd17991">
    <property type="entry name" value="DEXHc_TRCF"/>
    <property type="match status" value="1"/>
</dbReference>
<dbReference type="InterPro" id="IPR047112">
    <property type="entry name" value="RecG/Mfd"/>
</dbReference>
<dbReference type="GO" id="GO:0003678">
    <property type="term" value="F:DNA helicase activity"/>
    <property type="evidence" value="ECO:0007669"/>
    <property type="project" value="TreeGrafter"/>
</dbReference>
<dbReference type="EMBL" id="FZOU01000001">
    <property type="protein sequence ID" value="SNS25578.1"/>
    <property type="molecule type" value="Genomic_DNA"/>
</dbReference>
<evidence type="ECO:0000256" key="9">
    <source>
        <dbReference type="ARBA" id="ARBA00023204"/>
    </source>
</evidence>
<evidence type="ECO:0000256" key="12">
    <source>
        <dbReference type="ARBA" id="ARBA00070128"/>
    </source>
</evidence>
<keyword evidence="17" id="KW-1185">Reference proteome</keyword>
<evidence type="ECO:0000256" key="13">
    <source>
        <dbReference type="HAMAP-Rule" id="MF_00969"/>
    </source>
</evidence>
<dbReference type="FunFam" id="3.40.50.300:FF:000546">
    <property type="entry name" value="Transcription-repair-coupling factor"/>
    <property type="match status" value="1"/>
</dbReference>
<dbReference type="SMART" id="SM00487">
    <property type="entry name" value="DEXDc"/>
    <property type="match status" value="1"/>
</dbReference>
<keyword evidence="7 13" id="KW-0067">ATP-binding</keyword>
<dbReference type="PROSITE" id="PS51194">
    <property type="entry name" value="HELICASE_CTER"/>
    <property type="match status" value="1"/>
</dbReference>
<dbReference type="NCBIfam" id="TIGR00580">
    <property type="entry name" value="mfd"/>
    <property type="match status" value="1"/>
</dbReference>
<protein>
    <recommendedName>
        <fullName evidence="12 13">Transcription-repair-coupling factor</fullName>
        <shortName evidence="13">TRCF</shortName>
        <ecNumber evidence="13">3.6.4.-</ecNumber>
    </recommendedName>
</protein>
<keyword evidence="5 13" id="KW-0378">Hydrolase</keyword>
<feature type="domain" description="Helicase C-terminal" evidence="15">
    <location>
        <begin position="848"/>
        <end position="1007"/>
    </location>
</feature>
<evidence type="ECO:0000256" key="7">
    <source>
        <dbReference type="ARBA" id="ARBA00022840"/>
    </source>
</evidence>
<accession>A0A239D0M8</accession>
<dbReference type="SMART" id="SM01058">
    <property type="entry name" value="CarD_TRCF"/>
    <property type="match status" value="1"/>
</dbReference>
<dbReference type="Proteomes" id="UP000198356">
    <property type="component" value="Unassembled WGS sequence"/>
</dbReference>
<dbReference type="SUPFAM" id="SSF141259">
    <property type="entry name" value="CarD-like"/>
    <property type="match status" value="1"/>
</dbReference>
<dbReference type="GO" id="GO:0006355">
    <property type="term" value="P:regulation of DNA-templated transcription"/>
    <property type="evidence" value="ECO:0007669"/>
    <property type="project" value="UniProtKB-UniRule"/>
</dbReference>
<dbReference type="Pfam" id="PF17757">
    <property type="entry name" value="UvrB_inter"/>
    <property type="match status" value="1"/>
</dbReference>
<comment type="subcellular location">
    <subcellularLocation>
        <location evidence="1 13">Cytoplasm</location>
    </subcellularLocation>
</comment>
<feature type="domain" description="Helicase ATP-binding" evidence="14">
    <location>
        <begin position="671"/>
        <end position="832"/>
    </location>
</feature>
<dbReference type="Gene3D" id="3.90.1150.50">
    <property type="entry name" value="Transcription-repair-coupling factor, D7 domain"/>
    <property type="match status" value="1"/>
</dbReference>
<dbReference type="OrthoDB" id="9804325at2"/>
<evidence type="ECO:0000259" key="15">
    <source>
        <dbReference type="PROSITE" id="PS51194"/>
    </source>
</evidence>
<dbReference type="SMART" id="SM00982">
    <property type="entry name" value="TRCF"/>
    <property type="match status" value="1"/>
</dbReference>
<dbReference type="HAMAP" id="MF_00969">
    <property type="entry name" value="TRCF"/>
    <property type="match status" value="1"/>
</dbReference>
<keyword evidence="6" id="KW-0347">Helicase</keyword>
<dbReference type="RefSeq" id="WP_089406534.1">
    <property type="nucleotide sequence ID" value="NZ_FZOU01000001.1"/>
</dbReference>
<keyword evidence="9 13" id="KW-0234">DNA repair</keyword>
<dbReference type="Pfam" id="PF02559">
    <property type="entry name" value="CarD_TRCF_RID"/>
    <property type="match status" value="1"/>
</dbReference>
<keyword evidence="4 13" id="KW-0227">DNA damage</keyword>
<dbReference type="InterPro" id="IPR041471">
    <property type="entry name" value="UvrB_inter"/>
</dbReference>
<name>A0A239D0M8_9BACT</name>
<evidence type="ECO:0000256" key="5">
    <source>
        <dbReference type="ARBA" id="ARBA00022801"/>
    </source>
</evidence>
<comment type="similarity">
    <text evidence="10 13">In the N-terminal section; belongs to the UvrB family.</text>
</comment>
<evidence type="ECO:0000313" key="16">
    <source>
        <dbReference type="EMBL" id="SNS25578.1"/>
    </source>
</evidence>
<sequence length="1231" mass="136613">MILPFVRDLFADLKHSDSYDRVRRHLQSGQGRRRIAGLTFTARALYLPYFVQAADAPALVLVADNKAAETLQQAIQTACELTGALAAESVVRLPSHDVLPFESLSPHPEIQETRAATLWKIASGSARLVIAPVESACMRLFPKEFYSALALRLKVGEEYLPDMLVDHLLSVGYTRVDVVEMPGQLTLRGGILDAYSPESDRPIRIDFFGDEIESIRKFDPETQRSSSHLDHTLLLPLTEIPVTEKVLQAINARLTRSGTVAGAELEGGETPAELVNRVAGSTKEATIFPGWEFFAPVAGANKTLLDLLGPTARVFVEEPAMIKNQGERWWNKVEQRHDRSGIGNLVRPENIYVSPWELDDRIRGFCGAELDQLGAVDVLDADRSTLSEVEFATRPTMRFHGAIPALMDQLNTLIKQDARVVLTAPNQGEVERLAGLLQEYRIPYRLGSRNPAPGSETMFSEASYLAGELSTPVIVKAPIANGVQVLDLEKATARQIVIFGANDLNDEADIAARPATRKSKTSAFISDFRDLAVGDYVVHVEHGIARYAGLRVLDQEAADALELMILEFADDAKLYVPLTRLDLIQKYRSTDTGPAPQLNKLGSQSWQKTKARVKKAMADMAGELLKLYAQRKAAQGFAFTPDNNLQREFEDAFPFTETDDQLAAIVDIKSDMESTQPMDRLLCGDVGYGKTEVAMRAAFKAVQDGKQVAVLTPTTVLSFQHFESFKRRYANFPVNVEMISRFRTAKEQTAILELAEQGKIDVLIGTHRLLSKDLKFQDLGLLIVDEEQRFGVKHKERLKQMRASIDVLAMSATPIPRTLHMSLLGLRDMSVIETPPKDRMAIQTIVAKFDEKLVRTAIEMELERGGQAYFVHNRVETIYELASKIRELVPSARVVVGHGQLPESELERVMLAFMNHEYDVLVATSIIENGLDIPLANTIIINRADRHGLSELYQLRGRVGRSNRRAYAYLLIPPDKEMTEIARRRLAALKEFSDLGAGFKIAALDLELRGAGNMLGGEQSGHIEAIGFELYTTMLEEAVSKMKGEGEKPAHENTVLNLGISVRIDADYIPEENQRLRMYKRIAGAMDHATIDDVRAELHDRYGAPPESVQNLLAAGELRLQCERLGIAQLDRKRTQIELPNPNGNKKQPIKAFVEMLHIKFAAQKDNPLGDNSLARAPIDPGMLMKLVARNAKKGAIFTPQGTLRWPLTSAKADDVIAETRALLDALEPAG</sequence>
<dbReference type="GO" id="GO:0005737">
    <property type="term" value="C:cytoplasm"/>
    <property type="evidence" value="ECO:0007669"/>
    <property type="project" value="UniProtKB-SubCell"/>
</dbReference>
<comment type="function">
    <text evidence="13">Couples transcription and DNA repair by recognizing RNA polymerase (RNAP) stalled at DNA lesions. Mediates ATP-dependent release of RNAP and its truncated transcript from the DNA, and recruitment of nucleotide excision repair machinery to the damaged site.</text>
</comment>
<dbReference type="SMART" id="SM00490">
    <property type="entry name" value="HELICc"/>
    <property type="match status" value="1"/>
</dbReference>
<dbReference type="Pfam" id="PF03461">
    <property type="entry name" value="TRCF"/>
    <property type="match status" value="1"/>
</dbReference>
<evidence type="ECO:0000256" key="2">
    <source>
        <dbReference type="ARBA" id="ARBA00022490"/>
    </source>
</evidence>
<reference evidence="16 17" key="1">
    <citation type="submission" date="2017-06" db="EMBL/GenBank/DDBJ databases">
        <authorList>
            <person name="Kim H.J."/>
            <person name="Triplett B.A."/>
        </authorList>
    </citation>
    <scope>NUCLEOTIDE SEQUENCE [LARGE SCALE GENOMIC DNA]</scope>
    <source>
        <strain evidence="16 17">DSM 18704</strain>
    </source>
</reference>
<evidence type="ECO:0000256" key="3">
    <source>
        <dbReference type="ARBA" id="ARBA00022741"/>
    </source>
</evidence>
<dbReference type="InterPro" id="IPR003711">
    <property type="entry name" value="CarD-like/TRCF_RID"/>
</dbReference>
<dbReference type="InterPro" id="IPR004576">
    <property type="entry name" value="Mfd"/>
</dbReference>
<evidence type="ECO:0000256" key="8">
    <source>
        <dbReference type="ARBA" id="ARBA00023125"/>
    </source>
</evidence>
<dbReference type="InterPro" id="IPR011545">
    <property type="entry name" value="DEAD/DEAH_box_helicase_dom"/>
</dbReference>
<keyword evidence="3 13" id="KW-0547">Nucleotide-binding</keyword>
<gene>
    <name evidence="13" type="primary">mfd</name>
    <name evidence="16" type="ORF">SAMN05421770_101210</name>
</gene>
<dbReference type="Gene3D" id="3.30.2060.10">
    <property type="entry name" value="Penicillin-binding protein 1b domain"/>
    <property type="match status" value="1"/>
</dbReference>
<keyword evidence="8 13" id="KW-0238">DNA-binding</keyword>
<dbReference type="InterPro" id="IPR014001">
    <property type="entry name" value="Helicase_ATP-bd"/>
</dbReference>
<dbReference type="InterPro" id="IPR001650">
    <property type="entry name" value="Helicase_C-like"/>
</dbReference>
<dbReference type="GO" id="GO:0003684">
    <property type="term" value="F:damaged DNA binding"/>
    <property type="evidence" value="ECO:0007669"/>
    <property type="project" value="InterPro"/>
</dbReference>
<evidence type="ECO:0000256" key="10">
    <source>
        <dbReference type="ARBA" id="ARBA00061104"/>
    </source>
</evidence>
<dbReference type="GO" id="GO:0005524">
    <property type="term" value="F:ATP binding"/>
    <property type="evidence" value="ECO:0007669"/>
    <property type="project" value="UniProtKB-UniRule"/>
</dbReference>
<evidence type="ECO:0000256" key="11">
    <source>
        <dbReference type="ARBA" id="ARBA00061399"/>
    </source>
</evidence>
<dbReference type="Gene3D" id="3.40.50.11180">
    <property type="match status" value="1"/>
</dbReference>
<organism evidence="16 17">
    <name type="scientific">Granulicella rosea</name>
    <dbReference type="NCBI Taxonomy" id="474952"/>
    <lineage>
        <taxon>Bacteria</taxon>
        <taxon>Pseudomonadati</taxon>
        <taxon>Acidobacteriota</taxon>
        <taxon>Terriglobia</taxon>
        <taxon>Terriglobales</taxon>
        <taxon>Acidobacteriaceae</taxon>
        <taxon>Granulicella</taxon>
    </lineage>
</organism>
<dbReference type="Pfam" id="PF00271">
    <property type="entry name" value="Helicase_C"/>
    <property type="match status" value="1"/>
</dbReference>
<keyword evidence="2 13" id="KW-0963">Cytoplasm</keyword>
<dbReference type="SUPFAM" id="SSF52540">
    <property type="entry name" value="P-loop containing nucleoside triphosphate hydrolases"/>
    <property type="match status" value="4"/>
</dbReference>
<proteinExistence type="inferred from homology"/>
<dbReference type="PANTHER" id="PTHR47964">
    <property type="entry name" value="ATP-DEPENDENT DNA HELICASE HOMOLOG RECG, CHLOROPLASTIC"/>
    <property type="match status" value="1"/>
</dbReference>
<dbReference type="Gene3D" id="2.40.10.170">
    <property type="match status" value="1"/>
</dbReference>
<dbReference type="InterPro" id="IPR037235">
    <property type="entry name" value="TRCF-like_C_D7"/>
</dbReference>
<dbReference type="InterPro" id="IPR005118">
    <property type="entry name" value="TRCF_C"/>
</dbReference>
<dbReference type="InterPro" id="IPR036101">
    <property type="entry name" value="CarD-like/TRCF_RID_sf"/>
</dbReference>
<evidence type="ECO:0000256" key="4">
    <source>
        <dbReference type="ARBA" id="ARBA00022763"/>
    </source>
</evidence>
<dbReference type="Pfam" id="PF00270">
    <property type="entry name" value="DEAD"/>
    <property type="match status" value="1"/>
</dbReference>
<dbReference type="SUPFAM" id="SSF143517">
    <property type="entry name" value="TRCF domain-like"/>
    <property type="match status" value="1"/>
</dbReference>
<evidence type="ECO:0000256" key="1">
    <source>
        <dbReference type="ARBA" id="ARBA00004496"/>
    </source>
</evidence>
<dbReference type="Gene3D" id="3.40.50.300">
    <property type="entry name" value="P-loop containing nucleotide triphosphate hydrolases"/>
    <property type="match status" value="2"/>
</dbReference>
<dbReference type="GO" id="GO:0016787">
    <property type="term" value="F:hydrolase activity"/>
    <property type="evidence" value="ECO:0007669"/>
    <property type="project" value="UniProtKB-KW"/>
</dbReference>
<dbReference type="InterPro" id="IPR027417">
    <property type="entry name" value="P-loop_NTPase"/>
</dbReference>
<dbReference type="PROSITE" id="PS51192">
    <property type="entry name" value="HELICASE_ATP_BIND_1"/>
    <property type="match status" value="1"/>
</dbReference>
<dbReference type="PANTHER" id="PTHR47964:SF1">
    <property type="entry name" value="ATP-DEPENDENT DNA HELICASE HOMOLOG RECG, CHLOROPLASTIC"/>
    <property type="match status" value="1"/>
</dbReference>